<dbReference type="PANTHER" id="PTHR43316">
    <property type="entry name" value="HYDROLASE, HALOACID DELAHOGENASE-RELATED"/>
    <property type="match status" value="1"/>
</dbReference>
<dbReference type="Proteomes" id="UP001476247">
    <property type="component" value="Unassembled WGS sequence"/>
</dbReference>
<reference evidence="2 3" key="1">
    <citation type="submission" date="2024-04" db="EMBL/GenBank/DDBJ databases">
        <title>genome sequences of Mucor flavus KT1a and Helicostylum pulchrum KT1b strains isolation_sourced from the surface of a dry-aged beef.</title>
        <authorList>
            <person name="Toyotome T."/>
            <person name="Hosono M."/>
            <person name="Torimaru M."/>
            <person name="Fukuda K."/>
            <person name="Mikami N."/>
        </authorList>
    </citation>
    <scope>NUCLEOTIDE SEQUENCE [LARGE SCALE GENOMIC DNA]</scope>
    <source>
        <strain evidence="2 3">KT1b</strain>
    </source>
</reference>
<dbReference type="Gene3D" id="1.10.150.240">
    <property type="entry name" value="Putative phosphatase, domain 2"/>
    <property type="match status" value="1"/>
</dbReference>
<gene>
    <name evidence="2" type="ORF">HPULCUR_003339</name>
</gene>
<evidence type="ECO:0000313" key="2">
    <source>
        <dbReference type="EMBL" id="GAA5797941.1"/>
    </source>
</evidence>
<evidence type="ECO:0000256" key="1">
    <source>
        <dbReference type="ARBA" id="ARBA00022801"/>
    </source>
</evidence>
<dbReference type="InterPro" id="IPR036412">
    <property type="entry name" value="HAD-like_sf"/>
</dbReference>
<dbReference type="PANTHER" id="PTHR43316:SF3">
    <property type="entry name" value="HALOACID DEHALOGENASE, TYPE II (AFU_ORTHOLOGUE AFUA_2G07750)-RELATED"/>
    <property type="match status" value="1"/>
</dbReference>
<evidence type="ECO:0008006" key="4">
    <source>
        <dbReference type="Google" id="ProtNLM"/>
    </source>
</evidence>
<keyword evidence="3" id="KW-1185">Reference proteome</keyword>
<protein>
    <recommendedName>
        <fullName evidence="4">Protein FAR1-RELATED SEQUENCE</fullName>
    </recommendedName>
</protein>
<sequence length="518" mass="59643">MYDDDFQEPVQVNVEDVLVPIDSVDPYHELGPTEDILYDWAKKERFNLIKSKSEKHRVYFVCGYSRYKSLKPNRNAKRQSSSYKTGCPFILRITYKDSHNFWSFNEPKNEMENTHNHPCTAAYNSISPFGKKEFTTQQDIKTIASMASNNSKVTEIMKNISKLNDKCTAFTNALDTVFPSSNKILCIWHMMNSVRSELNKGCYTSEKVNEKCISLVMKMVNTKDQDYFSKCLAEFNSKSLGPRNIIDHQDVTDYPDFQNPVVGMSKRMDLITAFDHMDTYWNAINRTLCTFEKVIETISKTLFQQEHHDLAKPFFTFWYAFGLRDYIATSQAGKYVPLIKILEYTLPRALICFDQAIMELTDLQVESIMISFDYIEPDSQAILALDLLVSKKWDVWVLSVGGLESTQAVLRQSSLSKYVGGRILCCDDLKLSKPHPKVYSELMRLAVHETQRIEAFYLIGSHAFELASAKNISLKTVFLNTTEKIYPVQMYSTGEPDVIGTSLLDCVEKMIEFEKLRK</sequence>
<keyword evidence="1" id="KW-0378">Hydrolase</keyword>
<comment type="caution">
    <text evidence="2">The sequence shown here is derived from an EMBL/GenBank/DDBJ whole genome shotgun (WGS) entry which is preliminary data.</text>
</comment>
<organism evidence="2 3">
    <name type="scientific">Helicostylum pulchrum</name>
    <dbReference type="NCBI Taxonomy" id="562976"/>
    <lineage>
        <taxon>Eukaryota</taxon>
        <taxon>Fungi</taxon>
        <taxon>Fungi incertae sedis</taxon>
        <taxon>Mucoromycota</taxon>
        <taxon>Mucoromycotina</taxon>
        <taxon>Mucoromycetes</taxon>
        <taxon>Mucorales</taxon>
        <taxon>Mucorineae</taxon>
        <taxon>Mucoraceae</taxon>
        <taxon>Helicostylum</taxon>
    </lineage>
</organism>
<dbReference type="Gene3D" id="3.40.50.1000">
    <property type="entry name" value="HAD superfamily/HAD-like"/>
    <property type="match status" value="1"/>
</dbReference>
<accession>A0ABP9XT51</accession>
<dbReference type="EMBL" id="BAABUJ010000009">
    <property type="protein sequence ID" value="GAA5797941.1"/>
    <property type="molecule type" value="Genomic_DNA"/>
</dbReference>
<dbReference type="InterPro" id="IPR023198">
    <property type="entry name" value="PGP-like_dom2"/>
</dbReference>
<proteinExistence type="predicted"/>
<evidence type="ECO:0000313" key="3">
    <source>
        <dbReference type="Proteomes" id="UP001476247"/>
    </source>
</evidence>
<dbReference type="InterPro" id="IPR023214">
    <property type="entry name" value="HAD_sf"/>
</dbReference>
<dbReference type="InterPro" id="IPR051540">
    <property type="entry name" value="S-2-haloacid_dehalogenase"/>
</dbReference>
<name>A0ABP9XT51_9FUNG</name>
<dbReference type="SUPFAM" id="SSF56784">
    <property type="entry name" value="HAD-like"/>
    <property type="match status" value="1"/>
</dbReference>